<dbReference type="Proteomes" id="UP000585836">
    <property type="component" value="Unassembled WGS sequence"/>
</dbReference>
<dbReference type="RefSeq" id="WP_184963638.1">
    <property type="nucleotide sequence ID" value="NZ_BAAAWF010000101.1"/>
</dbReference>
<sequence>MTRAVCAPAAIGETVAECVGRLLSVLGEAGIAWEPLARVEREAMRALIRLGE</sequence>
<gene>
    <name evidence="1" type="ORF">FHS34_002201</name>
</gene>
<organism evidence="1 2">
    <name type="scientific">Streptomyces echinatus</name>
    <dbReference type="NCBI Taxonomy" id="67293"/>
    <lineage>
        <taxon>Bacteria</taxon>
        <taxon>Bacillati</taxon>
        <taxon>Actinomycetota</taxon>
        <taxon>Actinomycetes</taxon>
        <taxon>Kitasatosporales</taxon>
        <taxon>Streptomycetaceae</taxon>
        <taxon>Streptomyces</taxon>
    </lineage>
</organism>
<proteinExistence type="predicted"/>
<name>A0A7W9UPV1_9ACTN</name>
<reference evidence="1 2" key="1">
    <citation type="submission" date="2020-08" db="EMBL/GenBank/DDBJ databases">
        <title>Genomic Encyclopedia of Type Strains, Phase III (KMG-III): the genomes of soil and plant-associated and newly described type strains.</title>
        <authorList>
            <person name="Whitman W."/>
        </authorList>
    </citation>
    <scope>NUCLEOTIDE SEQUENCE [LARGE SCALE GENOMIC DNA]</scope>
    <source>
        <strain evidence="1 2">CECT 3313</strain>
    </source>
</reference>
<dbReference type="AlphaFoldDB" id="A0A7W9UPV1"/>
<protein>
    <submittedName>
        <fullName evidence="1">Uncharacterized protein</fullName>
    </submittedName>
</protein>
<accession>A0A7W9UPV1</accession>
<evidence type="ECO:0000313" key="1">
    <source>
        <dbReference type="EMBL" id="MBB5926745.1"/>
    </source>
</evidence>
<evidence type="ECO:0000313" key="2">
    <source>
        <dbReference type="Proteomes" id="UP000585836"/>
    </source>
</evidence>
<keyword evidence="2" id="KW-1185">Reference proteome</keyword>
<comment type="caution">
    <text evidence="1">The sequence shown here is derived from an EMBL/GenBank/DDBJ whole genome shotgun (WGS) entry which is preliminary data.</text>
</comment>
<dbReference type="EMBL" id="JACHJK010000003">
    <property type="protein sequence ID" value="MBB5926745.1"/>
    <property type="molecule type" value="Genomic_DNA"/>
</dbReference>